<keyword evidence="4" id="KW-0443">Lipid metabolism</keyword>
<keyword evidence="3" id="KW-0808">Transferase</keyword>
<evidence type="ECO:0000313" key="7">
    <source>
        <dbReference type="Proteomes" id="UP000823641"/>
    </source>
</evidence>
<gene>
    <name evidence="6" type="ORF">IAA73_08130</name>
</gene>
<dbReference type="InterPro" id="IPR016181">
    <property type="entry name" value="Acyl_CoA_acyltransferase"/>
</dbReference>
<accession>A0A9D9HUT2</accession>
<dbReference type="AlphaFoldDB" id="A0A9D9HUT2"/>
<dbReference type="PANTHER" id="PTHR37323:SF1">
    <property type="entry name" value="L-ORNITHINE N(ALPHA)-ACYLTRANSFERASE"/>
    <property type="match status" value="1"/>
</dbReference>
<dbReference type="Pfam" id="PF13444">
    <property type="entry name" value="Acetyltransf_5"/>
    <property type="match status" value="1"/>
</dbReference>
<dbReference type="Proteomes" id="UP000823641">
    <property type="component" value="Unassembled WGS sequence"/>
</dbReference>
<dbReference type="PANTHER" id="PTHR37323">
    <property type="entry name" value="GCN5-RELATED N-ACETYLTRANSFERASE"/>
    <property type="match status" value="1"/>
</dbReference>
<sequence length="315" mass="35721">MKEVIAPIDRNILKQELEKSHFLRPTHKAGNLIYDITAHEAPHVMTEIGRLRELSFRSGGGGSGQEVDIDHFDTMEQPYHQLIVWDPDGEAIIGGYRFLQGSETQLLANGQPNVVGAHMFHFCDEYIKNYMPYTTELGRAFVQPAYQNLDAGIKSMFALDNLWDGLGALVYDNPNIKYLIGKVTIYPSYNALARDLIYEYLHRFFPGNLDLIITKHPITTSPMAKETANRIFMGSDQKLNYKILQKAVRELGETIPPLFSAYIGLSPTMQTFGTGINDEFADIYDTGIMITIADIFADKKERYIDTYKDYLATIK</sequence>
<name>A0A9D9HUT2_9BACT</name>
<keyword evidence="2" id="KW-0444">Lipid biosynthesis</keyword>
<dbReference type="InterPro" id="IPR052351">
    <property type="entry name" value="Ornithine_N-alpha-AT"/>
</dbReference>
<evidence type="ECO:0000256" key="4">
    <source>
        <dbReference type="ARBA" id="ARBA00023098"/>
    </source>
</evidence>
<evidence type="ECO:0000313" key="6">
    <source>
        <dbReference type="EMBL" id="MBO8460283.1"/>
    </source>
</evidence>
<dbReference type="EMBL" id="JADIMG010000079">
    <property type="protein sequence ID" value="MBO8460283.1"/>
    <property type="molecule type" value="Genomic_DNA"/>
</dbReference>
<reference evidence="6" key="1">
    <citation type="submission" date="2020-10" db="EMBL/GenBank/DDBJ databases">
        <authorList>
            <person name="Gilroy R."/>
        </authorList>
    </citation>
    <scope>NUCLEOTIDE SEQUENCE</scope>
    <source>
        <strain evidence="6">G3-3990</strain>
    </source>
</reference>
<dbReference type="SUPFAM" id="SSF55729">
    <property type="entry name" value="Acyl-CoA N-acyltransferases (Nat)"/>
    <property type="match status" value="1"/>
</dbReference>
<comment type="caution">
    <text evidence="6">The sequence shown here is derived from an EMBL/GenBank/DDBJ whole genome shotgun (WGS) entry which is preliminary data.</text>
</comment>
<evidence type="ECO:0000256" key="1">
    <source>
        <dbReference type="ARBA" id="ARBA00005189"/>
    </source>
</evidence>
<organism evidence="6 7">
    <name type="scientific">Candidatus Gallipaludibacter merdavium</name>
    <dbReference type="NCBI Taxonomy" id="2840839"/>
    <lineage>
        <taxon>Bacteria</taxon>
        <taxon>Pseudomonadati</taxon>
        <taxon>Bacteroidota</taxon>
        <taxon>Bacteroidia</taxon>
        <taxon>Bacteroidales</taxon>
        <taxon>Candidatus Gallipaludibacter</taxon>
    </lineage>
</organism>
<protein>
    <submittedName>
        <fullName evidence="6">GNAT family N-acetyltransferase</fullName>
    </submittedName>
</protein>
<dbReference type="GO" id="GO:0016746">
    <property type="term" value="F:acyltransferase activity"/>
    <property type="evidence" value="ECO:0007669"/>
    <property type="project" value="UniProtKB-KW"/>
</dbReference>
<evidence type="ECO:0000256" key="5">
    <source>
        <dbReference type="ARBA" id="ARBA00023315"/>
    </source>
</evidence>
<proteinExistence type="predicted"/>
<comment type="pathway">
    <text evidence="1">Lipid metabolism.</text>
</comment>
<evidence type="ECO:0000256" key="2">
    <source>
        <dbReference type="ARBA" id="ARBA00022516"/>
    </source>
</evidence>
<dbReference type="GO" id="GO:0006629">
    <property type="term" value="P:lipid metabolic process"/>
    <property type="evidence" value="ECO:0007669"/>
    <property type="project" value="UniProtKB-KW"/>
</dbReference>
<evidence type="ECO:0000256" key="3">
    <source>
        <dbReference type="ARBA" id="ARBA00022679"/>
    </source>
</evidence>
<reference evidence="6" key="2">
    <citation type="journal article" date="2021" name="PeerJ">
        <title>Extensive microbial diversity within the chicken gut microbiome revealed by metagenomics and culture.</title>
        <authorList>
            <person name="Gilroy R."/>
            <person name="Ravi A."/>
            <person name="Getino M."/>
            <person name="Pursley I."/>
            <person name="Horton D.L."/>
            <person name="Alikhan N.F."/>
            <person name="Baker D."/>
            <person name="Gharbi K."/>
            <person name="Hall N."/>
            <person name="Watson M."/>
            <person name="Adriaenssens E.M."/>
            <person name="Foster-Nyarko E."/>
            <person name="Jarju S."/>
            <person name="Secka A."/>
            <person name="Antonio M."/>
            <person name="Oren A."/>
            <person name="Chaudhuri R.R."/>
            <person name="La Ragione R."/>
            <person name="Hildebrand F."/>
            <person name="Pallen M.J."/>
        </authorList>
    </citation>
    <scope>NUCLEOTIDE SEQUENCE</scope>
    <source>
        <strain evidence="6">G3-3990</strain>
    </source>
</reference>
<keyword evidence="5" id="KW-0012">Acyltransferase</keyword>